<proteinExistence type="predicted"/>
<feature type="transmembrane region" description="Helical" evidence="1">
    <location>
        <begin position="9"/>
        <end position="27"/>
    </location>
</feature>
<dbReference type="AlphaFoldDB" id="A0A644WMS3"/>
<keyword evidence="1" id="KW-1133">Transmembrane helix</keyword>
<sequence>MTKKDFFRIVLRILGLYFLAMVVFNYLPSIVVFFHSLPLLSLILAIVVVSLFAYIFLLLILKPDPVIRIFKLDKGFDDDALSAKRIEFVNLLKIAIIATGLFLIISHLPTFLTHLLFLLKLVVKNRNEITDHVESALLTDYISWGIKILSLIVGYLMITNYSAIARFIIKKDSEKQSDK</sequence>
<keyword evidence="1" id="KW-0472">Membrane</keyword>
<dbReference type="EMBL" id="VSSQ01001071">
    <property type="protein sequence ID" value="MPM04791.1"/>
    <property type="molecule type" value="Genomic_DNA"/>
</dbReference>
<feature type="transmembrane region" description="Helical" evidence="1">
    <location>
        <begin position="94"/>
        <end position="121"/>
    </location>
</feature>
<accession>A0A644WMS3</accession>
<evidence type="ECO:0000256" key="1">
    <source>
        <dbReference type="SAM" id="Phobius"/>
    </source>
</evidence>
<feature type="transmembrane region" description="Helical" evidence="1">
    <location>
        <begin position="39"/>
        <end position="61"/>
    </location>
</feature>
<reference evidence="2" key="1">
    <citation type="submission" date="2019-08" db="EMBL/GenBank/DDBJ databases">
        <authorList>
            <person name="Kucharzyk K."/>
            <person name="Murdoch R.W."/>
            <person name="Higgins S."/>
            <person name="Loffler F."/>
        </authorList>
    </citation>
    <scope>NUCLEOTIDE SEQUENCE</scope>
</reference>
<feature type="transmembrane region" description="Helical" evidence="1">
    <location>
        <begin position="141"/>
        <end position="169"/>
    </location>
</feature>
<gene>
    <name evidence="2" type="ORF">SDC9_51071</name>
</gene>
<comment type="caution">
    <text evidence="2">The sequence shown here is derived from an EMBL/GenBank/DDBJ whole genome shotgun (WGS) entry which is preliminary data.</text>
</comment>
<name>A0A644WMS3_9ZZZZ</name>
<keyword evidence="1" id="KW-0812">Transmembrane</keyword>
<organism evidence="2">
    <name type="scientific">bioreactor metagenome</name>
    <dbReference type="NCBI Taxonomy" id="1076179"/>
    <lineage>
        <taxon>unclassified sequences</taxon>
        <taxon>metagenomes</taxon>
        <taxon>ecological metagenomes</taxon>
    </lineage>
</organism>
<protein>
    <submittedName>
        <fullName evidence="2">Uncharacterized protein</fullName>
    </submittedName>
</protein>
<evidence type="ECO:0000313" key="2">
    <source>
        <dbReference type="EMBL" id="MPM04791.1"/>
    </source>
</evidence>